<feature type="signal peptide" evidence="5">
    <location>
        <begin position="1"/>
        <end position="21"/>
    </location>
</feature>
<dbReference type="PANTHER" id="PTHR46093">
    <property type="entry name" value="ACYL-COA-BINDING DOMAIN-CONTAINING PROTEIN 5"/>
    <property type="match status" value="1"/>
</dbReference>
<keyword evidence="4" id="KW-1133">Transmembrane helix</keyword>
<feature type="compositionally biased region" description="Polar residues" evidence="3">
    <location>
        <begin position="458"/>
        <end position="481"/>
    </location>
</feature>
<feature type="region of interest" description="Disordered" evidence="3">
    <location>
        <begin position="456"/>
        <end position="481"/>
    </location>
</feature>
<feature type="compositionally biased region" description="Basic and acidic residues" evidence="3">
    <location>
        <begin position="591"/>
        <end position="602"/>
    </location>
</feature>
<evidence type="ECO:0000256" key="2">
    <source>
        <dbReference type="ARBA" id="ARBA00022737"/>
    </source>
</evidence>
<organism evidence="6 7">
    <name type="scientific">Cladonia borealis</name>
    <dbReference type="NCBI Taxonomy" id="184061"/>
    <lineage>
        <taxon>Eukaryota</taxon>
        <taxon>Fungi</taxon>
        <taxon>Dikarya</taxon>
        <taxon>Ascomycota</taxon>
        <taxon>Pezizomycotina</taxon>
        <taxon>Lecanoromycetes</taxon>
        <taxon>OSLEUM clade</taxon>
        <taxon>Lecanoromycetidae</taxon>
        <taxon>Lecanorales</taxon>
        <taxon>Lecanorineae</taxon>
        <taxon>Cladoniaceae</taxon>
        <taxon>Cladonia</taxon>
    </lineage>
</organism>
<evidence type="ECO:0000256" key="1">
    <source>
        <dbReference type="ARBA" id="ARBA00022441"/>
    </source>
</evidence>
<dbReference type="Gene3D" id="2.120.10.80">
    <property type="entry name" value="Kelch-type beta propeller"/>
    <property type="match status" value="1"/>
</dbReference>
<dbReference type="Proteomes" id="UP001166286">
    <property type="component" value="Unassembled WGS sequence"/>
</dbReference>
<keyword evidence="1" id="KW-0880">Kelch repeat</keyword>
<dbReference type="SUPFAM" id="SSF50965">
    <property type="entry name" value="Galactose oxidase, central domain"/>
    <property type="match status" value="2"/>
</dbReference>
<keyword evidence="5" id="KW-0732">Signal</keyword>
<comment type="caution">
    <text evidence="6">The sequence shown here is derived from an EMBL/GenBank/DDBJ whole genome shotgun (WGS) entry which is preliminary data.</text>
</comment>
<feature type="transmembrane region" description="Helical" evidence="4">
    <location>
        <begin position="487"/>
        <end position="509"/>
    </location>
</feature>
<protein>
    <recommendedName>
        <fullName evidence="8">Kelch repeat protein</fullName>
    </recommendedName>
</protein>
<keyword evidence="4" id="KW-0472">Membrane</keyword>
<reference evidence="6" key="1">
    <citation type="submission" date="2023-03" db="EMBL/GenBank/DDBJ databases">
        <title>Complete genome of Cladonia borealis.</title>
        <authorList>
            <person name="Park H."/>
        </authorList>
    </citation>
    <scope>NUCLEOTIDE SEQUENCE</scope>
    <source>
        <strain evidence="6">ANT050790</strain>
    </source>
</reference>
<evidence type="ECO:0000256" key="4">
    <source>
        <dbReference type="SAM" id="Phobius"/>
    </source>
</evidence>
<evidence type="ECO:0000313" key="6">
    <source>
        <dbReference type="EMBL" id="KAK0509392.1"/>
    </source>
</evidence>
<keyword evidence="2" id="KW-0677">Repeat</keyword>
<evidence type="ECO:0000256" key="5">
    <source>
        <dbReference type="SAM" id="SignalP"/>
    </source>
</evidence>
<name>A0AA39QUB7_9LECA</name>
<evidence type="ECO:0008006" key="8">
    <source>
        <dbReference type="Google" id="ProtNLM"/>
    </source>
</evidence>
<dbReference type="EMBL" id="JAFEKC020000018">
    <property type="protein sequence ID" value="KAK0509392.1"/>
    <property type="molecule type" value="Genomic_DNA"/>
</dbReference>
<keyword evidence="4" id="KW-0812">Transmembrane</keyword>
<feature type="chain" id="PRO_5041244739" description="Kelch repeat protein" evidence="5">
    <location>
        <begin position="22"/>
        <end position="602"/>
    </location>
</feature>
<dbReference type="InterPro" id="IPR015915">
    <property type="entry name" value="Kelch-typ_b-propeller"/>
</dbReference>
<keyword evidence="7" id="KW-1185">Reference proteome</keyword>
<dbReference type="InterPro" id="IPR011043">
    <property type="entry name" value="Gal_Oxase/kelch_b-propeller"/>
</dbReference>
<evidence type="ECO:0000313" key="7">
    <source>
        <dbReference type="Proteomes" id="UP001166286"/>
    </source>
</evidence>
<sequence>MQVRYTARLLLSVLFATFCFSQNTELFCNRLYHSIVVANDRLYVDGGEIRTVLDGNVTVILPSTVDTINLSQPFSNADTSIWTYILKNSTPGYVAPTLNDGSIFATSSSLYLFGGALSTAPGAPTEPPPNGISEYEMKEALWGQAVTGGNRVERTHYGMAVQSSTMSVGYYVGGAITPKSDPSFNALPNAMPYMVQGLITMVEQTMLLENSSTTPMNVDGTAAGGFVALIDSLGSRGVVITFGGFTNVPGEPMSLNDADLVDPSLHWDLGNVSVYDLGTQTWYQQAATGDVPPWRYNGCSVVASAPDQSSHSIYVFGGWGNSYGGSDGDVYVLSIPSFRWIRVNQDSNRRVRNHCGLIGNHTMLVVGGIQPNGEDPQPTDTTGCDTSAMFTQGLGMFSLNNHTWYTSYDPSAGSAVYVVNPSITDVIGGNENGSATLQTPANGFSQEALGTLLRAHQASGNASSPPASTPHNDSSPKSGQGRISNGIIAGIVLAVSSLVSVLALALFLLRRRRRRRHRKRPSISKPIMLDRKSSELHATIILQELSDGKVGAHELSWPGRHLPPVPYDQKTTNFQEQEVEGEASGLGPAELDSRETVPFEWA</sequence>
<dbReference type="PANTHER" id="PTHR46093:SF18">
    <property type="entry name" value="FIBRONECTIN TYPE-III DOMAIN-CONTAINING PROTEIN"/>
    <property type="match status" value="1"/>
</dbReference>
<dbReference type="AlphaFoldDB" id="A0AA39QUB7"/>
<proteinExistence type="predicted"/>
<gene>
    <name evidence="6" type="ORF">JMJ35_007786</name>
</gene>
<feature type="region of interest" description="Disordered" evidence="3">
    <location>
        <begin position="565"/>
        <end position="602"/>
    </location>
</feature>
<accession>A0AA39QUB7</accession>
<evidence type="ECO:0000256" key="3">
    <source>
        <dbReference type="SAM" id="MobiDB-lite"/>
    </source>
</evidence>